<comment type="caution">
    <text evidence="1">The sequence shown here is derived from an EMBL/GenBank/DDBJ whole genome shotgun (WGS) entry which is preliminary data.</text>
</comment>
<dbReference type="Proteomes" id="UP000269154">
    <property type="component" value="Unassembled WGS sequence"/>
</dbReference>
<dbReference type="EMBL" id="RCBY01000091">
    <property type="protein sequence ID" value="RQH39626.1"/>
    <property type="molecule type" value="Genomic_DNA"/>
</dbReference>
<dbReference type="RefSeq" id="WP_124143515.1">
    <property type="nucleotide sequence ID" value="NZ_CAWOKI010000351.1"/>
</dbReference>
<name>A0A3N6R135_9CYAN</name>
<proteinExistence type="predicted"/>
<organism evidence="1 2">
    <name type="scientific">Okeania hirsuta</name>
    <dbReference type="NCBI Taxonomy" id="1458930"/>
    <lineage>
        <taxon>Bacteria</taxon>
        <taxon>Bacillati</taxon>
        <taxon>Cyanobacteriota</taxon>
        <taxon>Cyanophyceae</taxon>
        <taxon>Oscillatoriophycideae</taxon>
        <taxon>Oscillatoriales</taxon>
        <taxon>Microcoleaceae</taxon>
        <taxon>Okeania</taxon>
    </lineage>
</organism>
<evidence type="ECO:0000313" key="2">
    <source>
        <dbReference type="Proteomes" id="UP000269154"/>
    </source>
</evidence>
<dbReference type="OrthoDB" id="514194at2"/>
<dbReference type="AlphaFoldDB" id="A0A3N6R135"/>
<reference evidence="1 2" key="1">
    <citation type="journal article" date="2018" name="ACS Chem. Biol.">
        <title>Ketoreductase domain dysfunction expands chemodiversity: malyngamide biosynthesis in the cyanobacterium Okeania hirsuta.</title>
        <authorList>
            <person name="Moss N.A."/>
            <person name="Leao T."/>
            <person name="Rankin M."/>
            <person name="McCullough T.M."/>
            <person name="Qu P."/>
            <person name="Korobeynikov A."/>
            <person name="Smith J.L."/>
            <person name="Gerwick L."/>
            <person name="Gerwick W.H."/>
        </authorList>
    </citation>
    <scope>NUCLEOTIDE SEQUENCE [LARGE SCALE GENOMIC DNA]</scope>
    <source>
        <strain evidence="1 2">PAB10Feb10-1</strain>
    </source>
</reference>
<gene>
    <name evidence="1" type="ORF">D5R40_16650</name>
</gene>
<keyword evidence="2" id="KW-1185">Reference proteome</keyword>
<evidence type="ECO:0000313" key="1">
    <source>
        <dbReference type="EMBL" id="RQH39626.1"/>
    </source>
</evidence>
<protein>
    <submittedName>
        <fullName evidence="1">Uncharacterized protein</fullName>
    </submittedName>
</protein>
<accession>A0A3N6R135</accession>
<sequence>MYKDVQTIFNSIPNEVAWQNIVQFEQLDDRVAIANDFYPNMVGVNDGFIEWCPNDEPPSYLERLMWWWVVRPDMGVAFALEDPVELKRIIGNYILINE</sequence>